<evidence type="ECO:0000313" key="1">
    <source>
        <dbReference type="EMBL" id="GFO03732.1"/>
    </source>
</evidence>
<proteinExistence type="predicted"/>
<accession>A0AAV4AA24</accession>
<evidence type="ECO:0008006" key="3">
    <source>
        <dbReference type="Google" id="ProtNLM"/>
    </source>
</evidence>
<keyword evidence="2" id="KW-1185">Reference proteome</keyword>
<reference evidence="1 2" key="1">
    <citation type="journal article" date="2021" name="Elife">
        <title>Chloroplast acquisition without the gene transfer in kleptoplastic sea slugs, Plakobranchus ocellatus.</title>
        <authorList>
            <person name="Maeda T."/>
            <person name="Takahashi S."/>
            <person name="Yoshida T."/>
            <person name="Shimamura S."/>
            <person name="Takaki Y."/>
            <person name="Nagai Y."/>
            <person name="Toyoda A."/>
            <person name="Suzuki Y."/>
            <person name="Arimoto A."/>
            <person name="Ishii H."/>
            <person name="Satoh N."/>
            <person name="Nishiyama T."/>
            <person name="Hasebe M."/>
            <person name="Maruyama T."/>
            <person name="Minagawa J."/>
            <person name="Obokata J."/>
            <person name="Shigenobu S."/>
        </authorList>
    </citation>
    <scope>NUCLEOTIDE SEQUENCE [LARGE SCALE GENOMIC DNA]</scope>
</reference>
<organism evidence="1 2">
    <name type="scientific">Plakobranchus ocellatus</name>
    <dbReference type="NCBI Taxonomy" id="259542"/>
    <lineage>
        <taxon>Eukaryota</taxon>
        <taxon>Metazoa</taxon>
        <taxon>Spiralia</taxon>
        <taxon>Lophotrochozoa</taxon>
        <taxon>Mollusca</taxon>
        <taxon>Gastropoda</taxon>
        <taxon>Heterobranchia</taxon>
        <taxon>Euthyneura</taxon>
        <taxon>Panpulmonata</taxon>
        <taxon>Sacoglossa</taxon>
        <taxon>Placobranchoidea</taxon>
        <taxon>Plakobranchidae</taxon>
        <taxon>Plakobranchus</taxon>
    </lineage>
</organism>
<dbReference type="Proteomes" id="UP000735302">
    <property type="component" value="Unassembled WGS sequence"/>
</dbReference>
<comment type="caution">
    <text evidence="1">The sequence shown here is derived from an EMBL/GenBank/DDBJ whole genome shotgun (WGS) entry which is preliminary data.</text>
</comment>
<dbReference type="AlphaFoldDB" id="A0AAV4AA24"/>
<evidence type="ECO:0000313" key="2">
    <source>
        <dbReference type="Proteomes" id="UP000735302"/>
    </source>
</evidence>
<name>A0AAV4AA24_9GAST</name>
<dbReference type="EMBL" id="BLXT01003729">
    <property type="protein sequence ID" value="GFO03732.1"/>
    <property type="molecule type" value="Genomic_DNA"/>
</dbReference>
<gene>
    <name evidence="1" type="ORF">PoB_003023700</name>
</gene>
<sequence>MLSPGHVNFSLLLCVHPAQKGLLGLLRPGESKGDEESSGKLPHIAISQEQSGPYSWFPHAWIKRRTHFTFYCWTCELLPPVLALRNGPSD</sequence>
<protein>
    <recommendedName>
        <fullName evidence="3">Secreted protein</fullName>
    </recommendedName>
</protein>